<organism evidence="3 4">
    <name type="scientific">Nocardioides panaciterrulae</name>
    <dbReference type="NCBI Taxonomy" id="661492"/>
    <lineage>
        <taxon>Bacteria</taxon>
        <taxon>Bacillati</taxon>
        <taxon>Actinomycetota</taxon>
        <taxon>Actinomycetes</taxon>
        <taxon>Propionibacteriales</taxon>
        <taxon>Nocardioidaceae</taxon>
        <taxon>Nocardioides</taxon>
    </lineage>
</organism>
<feature type="domain" description="DUF7586" evidence="2">
    <location>
        <begin position="352"/>
        <end position="432"/>
    </location>
</feature>
<dbReference type="InterPro" id="IPR001466">
    <property type="entry name" value="Beta-lactam-related"/>
</dbReference>
<dbReference type="EC" id="3.4.16.4" evidence="3"/>
<dbReference type="Gene3D" id="3.40.710.10">
    <property type="entry name" value="DD-peptidase/beta-lactamase superfamily"/>
    <property type="match status" value="1"/>
</dbReference>
<protein>
    <submittedName>
        <fullName evidence="3">D-alanyl-D-alanine carboxypeptidase</fullName>
        <ecNumber evidence="3">3.4.16.4</ecNumber>
    </submittedName>
</protein>
<dbReference type="RefSeq" id="WP_179663619.1">
    <property type="nucleotide sequence ID" value="NZ_JACCBG010000001.1"/>
</dbReference>
<reference evidence="3 4" key="1">
    <citation type="submission" date="2020-07" db="EMBL/GenBank/DDBJ databases">
        <title>Sequencing the genomes of 1000 actinobacteria strains.</title>
        <authorList>
            <person name="Klenk H.-P."/>
        </authorList>
    </citation>
    <scope>NUCLEOTIDE SEQUENCE [LARGE SCALE GENOMIC DNA]</scope>
    <source>
        <strain evidence="3 4">DSM 21350</strain>
    </source>
</reference>
<gene>
    <name evidence="3" type="ORF">BJZ21_002026</name>
</gene>
<name>A0A7Y9E653_9ACTN</name>
<keyword evidence="3" id="KW-0121">Carboxypeptidase</keyword>
<dbReference type="PANTHER" id="PTHR46825:SF7">
    <property type="entry name" value="D-ALANYL-D-ALANINE CARBOXYPEPTIDASE"/>
    <property type="match status" value="1"/>
</dbReference>
<evidence type="ECO:0000313" key="3">
    <source>
        <dbReference type="EMBL" id="NYD41943.1"/>
    </source>
</evidence>
<evidence type="ECO:0000313" key="4">
    <source>
        <dbReference type="Proteomes" id="UP000535511"/>
    </source>
</evidence>
<dbReference type="PANTHER" id="PTHR46825">
    <property type="entry name" value="D-ALANYL-D-ALANINE-CARBOXYPEPTIDASE/ENDOPEPTIDASE AMPH"/>
    <property type="match status" value="1"/>
</dbReference>
<dbReference type="EMBL" id="JACCBG010000001">
    <property type="protein sequence ID" value="NYD41943.1"/>
    <property type="molecule type" value="Genomic_DNA"/>
</dbReference>
<keyword evidence="3" id="KW-0645">Protease</keyword>
<keyword evidence="4" id="KW-1185">Reference proteome</keyword>
<dbReference type="InterPro" id="IPR050491">
    <property type="entry name" value="AmpC-like"/>
</dbReference>
<dbReference type="Proteomes" id="UP000535511">
    <property type="component" value="Unassembled WGS sequence"/>
</dbReference>
<dbReference type="InterPro" id="IPR012338">
    <property type="entry name" value="Beta-lactam/transpept-like"/>
</dbReference>
<dbReference type="GO" id="GO:0009002">
    <property type="term" value="F:serine-type D-Ala-D-Ala carboxypeptidase activity"/>
    <property type="evidence" value="ECO:0007669"/>
    <property type="project" value="UniProtKB-EC"/>
</dbReference>
<evidence type="ECO:0000259" key="2">
    <source>
        <dbReference type="Pfam" id="PF24491"/>
    </source>
</evidence>
<dbReference type="Pfam" id="PF24491">
    <property type="entry name" value="DUF7586"/>
    <property type="match status" value="1"/>
</dbReference>
<proteinExistence type="predicted"/>
<dbReference type="Pfam" id="PF00144">
    <property type="entry name" value="Beta-lactamase"/>
    <property type="match status" value="1"/>
</dbReference>
<comment type="caution">
    <text evidence="3">The sequence shown here is derived from an EMBL/GenBank/DDBJ whole genome shotgun (WGS) entry which is preliminary data.</text>
</comment>
<dbReference type="SUPFAM" id="SSF56601">
    <property type="entry name" value="beta-lactamase/transpeptidase-like"/>
    <property type="match status" value="1"/>
</dbReference>
<feature type="domain" description="Beta-lactamase-related" evidence="1">
    <location>
        <begin position="19"/>
        <end position="324"/>
    </location>
</feature>
<dbReference type="InterPro" id="IPR056008">
    <property type="entry name" value="DUF7586"/>
</dbReference>
<sequence>MTPEPVAPVTARRLLARLARAQATGRLPSVVAGVLRDGGLVWTGVYGAAPVPGHDPLDVQYRIGSITKTLTAVVVLRLARDGVLDLDTPASAWLGDVAYADRSLRSLLAHNSGMPSEPIGSWWERSSGMSWEELTETHDGAGEVFPHLQQFHYSNLGFALLGEVVARACDGSWWEAVRARVLEPLGMTRTTYLPQGAAAPGHSVHPYARTLVDEPATDTGAMAPAGQAWSTLHDLATYNTFLLRGHPDVLSLEDLHAASHPQSGDRDDALGYAHGLGFQLQAGGSGMLVGHTGSMPGFLAGCFVDRPRRTGAVVLTNATTGLTPGDLVAGLLEELELSEPTVLAPWRPTRAVPAELADVLGVWHWGNTPFVFALDGDELVASRDGAVKYRFGVVDGRVIGTFGYHAGEELRVVRRPDGSVGHLDVATFVYTRTPYDPEAPIPGGPPGRADR</sequence>
<dbReference type="AlphaFoldDB" id="A0A7Y9E653"/>
<evidence type="ECO:0000259" key="1">
    <source>
        <dbReference type="Pfam" id="PF00144"/>
    </source>
</evidence>
<accession>A0A7Y9E653</accession>
<keyword evidence="3" id="KW-0378">Hydrolase</keyword>